<dbReference type="AlphaFoldDB" id="A0A8K1C7I7"/>
<dbReference type="Proteomes" id="UP000794436">
    <property type="component" value="Unassembled WGS sequence"/>
</dbReference>
<gene>
    <name evidence="1" type="ORF">Poli38472_011674</name>
</gene>
<proteinExistence type="predicted"/>
<protein>
    <submittedName>
        <fullName evidence="1">Uncharacterized protein</fullName>
    </submittedName>
</protein>
<sequence>MWQRIAERQLKEHERSLTEKARLRALVDEHLGTTKRLERLILKGCTRSQEMMWPLEEHLKTALGSNPLKDPAVEAQMRQTTLDMYSEVDRIVTDTRFRTKNYTLPLVVEDLGINNLGRRSIEVLEATVLPFDLDMTAETFWSMWMLQTYGPLKMTRLHAGDDRSISSGIAC</sequence>
<name>A0A8K1C7I7_PYTOL</name>
<keyword evidence="2" id="KW-1185">Reference proteome</keyword>
<dbReference type="EMBL" id="SPLM01000112">
    <property type="protein sequence ID" value="TMW58086.1"/>
    <property type="molecule type" value="Genomic_DNA"/>
</dbReference>
<reference evidence="1" key="1">
    <citation type="submission" date="2019-03" db="EMBL/GenBank/DDBJ databases">
        <title>Long read genome sequence of the mycoparasitic Pythium oligandrum ATCC 38472 isolated from sugarbeet rhizosphere.</title>
        <authorList>
            <person name="Gaulin E."/>
        </authorList>
    </citation>
    <scope>NUCLEOTIDE SEQUENCE</scope>
    <source>
        <strain evidence="1">ATCC 38472_TT</strain>
    </source>
</reference>
<evidence type="ECO:0000313" key="1">
    <source>
        <dbReference type="EMBL" id="TMW58086.1"/>
    </source>
</evidence>
<comment type="caution">
    <text evidence="1">The sequence shown here is derived from an EMBL/GenBank/DDBJ whole genome shotgun (WGS) entry which is preliminary data.</text>
</comment>
<accession>A0A8K1C7I7</accession>
<organism evidence="1 2">
    <name type="scientific">Pythium oligandrum</name>
    <name type="common">Mycoparasitic fungus</name>
    <dbReference type="NCBI Taxonomy" id="41045"/>
    <lineage>
        <taxon>Eukaryota</taxon>
        <taxon>Sar</taxon>
        <taxon>Stramenopiles</taxon>
        <taxon>Oomycota</taxon>
        <taxon>Peronosporomycetes</taxon>
        <taxon>Pythiales</taxon>
        <taxon>Pythiaceae</taxon>
        <taxon>Pythium</taxon>
    </lineage>
</organism>
<evidence type="ECO:0000313" key="2">
    <source>
        <dbReference type="Proteomes" id="UP000794436"/>
    </source>
</evidence>